<dbReference type="InterPro" id="IPR013783">
    <property type="entry name" value="Ig-like_fold"/>
</dbReference>
<reference evidence="4" key="1">
    <citation type="submission" date="2016-07" db="EMBL/GenBank/DDBJ databases">
        <authorList>
            <person name="Florea S."/>
            <person name="Webb J.S."/>
            <person name="Jaromczyk J."/>
            <person name="Schardl C.L."/>
        </authorList>
    </citation>
    <scope>NUCLEOTIDE SEQUENCE [LARGE SCALE GENOMIC DNA]</scope>
    <source>
        <strain evidence="4">CY1</strain>
    </source>
</reference>
<dbReference type="Gene3D" id="2.60.120.260">
    <property type="entry name" value="Galactose-binding domain-like"/>
    <property type="match status" value="1"/>
</dbReference>
<dbReference type="InterPro" id="IPR017853">
    <property type="entry name" value="GH"/>
</dbReference>
<dbReference type="Proteomes" id="UP000190626">
    <property type="component" value="Unassembled WGS sequence"/>
</dbReference>
<dbReference type="SUPFAM" id="SSF49785">
    <property type="entry name" value="Galactose-binding domain-like"/>
    <property type="match status" value="2"/>
</dbReference>
<feature type="compositionally biased region" description="Polar residues" evidence="1">
    <location>
        <begin position="757"/>
        <end position="774"/>
    </location>
</feature>
<gene>
    <name evidence="3" type="ORF">BC351_03605</name>
</gene>
<dbReference type="PROSITE" id="PS50022">
    <property type="entry name" value="FA58C_3"/>
    <property type="match status" value="1"/>
</dbReference>
<feature type="region of interest" description="Disordered" evidence="1">
    <location>
        <begin position="753"/>
        <end position="776"/>
    </location>
</feature>
<dbReference type="AlphaFoldDB" id="A0A1V4HKE2"/>
<dbReference type="InterPro" id="IPR000421">
    <property type="entry name" value="FA58C"/>
</dbReference>
<dbReference type="RefSeq" id="WP_079412999.1">
    <property type="nucleotide sequence ID" value="NZ_MBTG01000012.1"/>
</dbReference>
<organism evidence="3 4">
    <name type="scientific">Paenibacillus ferrarius</name>
    <dbReference type="NCBI Taxonomy" id="1469647"/>
    <lineage>
        <taxon>Bacteria</taxon>
        <taxon>Bacillati</taxon>
        <taxon>Bacillota</taxon>
        <taxon>Bacilli</taxon>
        <taxon>Bacillales</taxon>
        <taxon>Paenibacillaceae</taxon>
        <taxon>Paenibacillus</taxon>
    </lineage>
</organism>
<name>A0A1V4HKE2_9BACL</name>
<evidence type="ECO:0000259" key="2">
    <source>
        <dbReference type="PROSITE" id="PS50022"/>
    </source>
</evidence>
<evidence type="ECO:0000313" key="4">
    <source>
        <dbReference type="Proteomes" id="UP000190626"/>
    </source>
</evidence>
<dbReference type="Gene3D" id="2.60.40.10">
    <property type="entry name" value="Immunoglobulins"/>
    <property type="match status" value="1"/>
</dbReference>
<accession>A0A1V4HKE2</accession>
<comment type="caution">
    <text evidence="3">The sequence shown here is derived from an EMBL/GenBank/DDBJ whole genome shotgun (WGS) entry which is preliminary data.</text>
</comment>
<evidence type="ECO:0000313" key="3">
    <source>
        <dbReference type="EMBL" id="OPH57617.1"/>
    </source>
</evidence>
<protein>
    <recommendedName>
        <fullName evidence="2">F5/8 type C domain-containing protein</fullName>
    </recommendedName>
</protein>
<proteinExistence type="predicted"/>
<feature type="domain" description="F5/8 type C" evidence="2">
    <location>
        <begin position="737"/>
        <end position="875"/>
    </location>
</feature>
<dbReference type="InterPro" id="IPR036116">
    <property type="entry name" value="FN3_sf"/>
</dbReference>
<dbReference type="STRING" id="1469647.BC351_03605"/>
<dbReference type="SUPFAM" id="SSF51445">
    <property type="entry name" value="(Trans)glycosidases"/>
    <property type="match status" value="1"/>
</dbReference>
<dbReference type="Pfam" id="PF00754">
    <property type="entry name" value="F5_F8_type_C"/>
    <property type="match status" value="1"/>
</dbReference>
<dbReference type="EMBL" id="MBTG01000012">
    <property type="protein sequence ID" value="OPH57617.1"/>
    <property type="molecule type" value="Genomic_DNA"/>
</dbReference>
<sequence>MNKKSIRYWIVPVTFMILLIVTSASNSHGVAAKKKPFLSEVTPLSAYTGEQIWRLGNANDSYEEFGKENSQIQDYTISAATEANPDWRAIPQGLNKSVNPSLRVHFALGTMPEHGVLLKVRILDAHKAVPQLAVFSNRLLSGLIQIAGVGGTTSAYPYKKTYELYIPKEQLLLGENELKLSVVGCLYCNEDENKYLWWKWDFIELDALSEPALEPIHGKYIESGTKVSNLSFYYDEGAVRHLPYVLKWLGIAYSGNIMRVDCATDVKQGCSAIKPYYETLRDYNTQAVALHLHTGNVKLQPDGSLPADAQKKLLDYVKTYGSMFQYYEIDNEPGLFNRAKGVNLAIANWLKGHIPELAPHLKTVAPGWAYAPSYALRACRNQDASGKLACGEPDGWEGDPEQRLELEAVTDLTNGHAYGSSYADNKGGSFLENLRTFDGAEDGLPKRMLNTEYGTSDSHTDNKLYGAKQPKSAVFDRIMRAHIGFADMFMQHAAFYPNYSLFESGIDLNVQNPARMVIHKNAPDADSRVGITRRLNLAYATHGKPLPYTIMNEADNYDKLVYVRAVDTSTLAPLAGSGGKSDKLLVNFVNFENSTQTIHAKVTMPEAVRYEGERVGAGDTYESARTYVPALDAAPELEFTETLGPGEAVQYILTRSKDIKLKAPSWVQAGILPNQTMELNWTESEGAQTYEVWRQESGAANYILIAKDVPVTHYIDKDIVLGHAYTYQIRVSGRQEASPKALAEASDQAPLNRSDWVVSSSSGKPQNAIDSNPYSRWDTGKAQAPGQYYQVDLKAPYQISRIELQSEGSPNDYPRKYEVFTSMDGVNWTSAIASGTGSSTMTIAFETQNARFVKIVQTAKAGNYWSIYNLQVFGKKMN</sequence>
<dbReference type="SUPFAM" id="SSF49265">
    <property type="entry name" value="Fibronectin type III"/>
    <property type="match status" value="1"/>
</dbReference>
<dbReference type="OrthoDB" id="52286at2"/>
<evidence type="ECO:0000256" key="1">
    <source>
        <dbReference type="SAM" id="MobiDB-lite"/>
    </source>
</evidence>
<dbReference type="InterPro" id="IPR008979">
    <property type="entry name" value="Galactose-bd-like_sf"/>
</dbReference>
<keyword evidence="4" id="KW-1185">Reference proteome</keyword>